<dbReference type="Gene3D" id="2.60.40.10">
    <property type="entry name" value="Immunoglobulins"/>
    <property type="match status" value="2"/>
</dbReference>
<evidence type="ECO:0000313" key="3">
    <source>
        <dbReference type="Proteomes" id="UP000034539"/>
    </source>
</evidence>
<accession>A0A0G0SAC6</accession>
<keyword evidence="1" id="KW-1133">Transmembrane helix</keyword>
<dbReference type="InterPro" id="IPR013783">
    <property type="entry name" value="Ig-like_fold"/>
</dbReference>
<comment type="caution">
    <text evidence="2">The sequence shown here is derived from an EMBL/GenBank/DDBJ whole genome shotgun (WGS) entry which is preliminary data.</text>
</comment>
<gene>
    <name evidence="2" type="ORF">UT63_C0063G0013</name>
</gene>
<proteinExistence type="predicted"/>
<evidence type="ECO:0000256" key="1">
    <source>
        <dbReference type="SAM" id="Phobius"/>
    </source>
</evidence>
<feature type="transmembrane region" description="Helical" evidence="1">
    <location>
        <begin position="21"/>
        <end position="41"/>
    </location>
</feature>
<sequence length="236" mass="25837">MLKSHLERTEEKRLTKRLLTLTFLFLIFAIFSLFMAIPLLAKFSLLLTGTKSITKDQAGSNNIPLFPPSLNPSFEATNTAKISVSGFSESGLDVEILVNGQSQGKTVADKEGKFNFSDVLLEEGENMITAFVKKGEKTSVDSEGVSVLYLKNPPKINIDQPKDGDNIIDSNPLYTVNGSTDPNVKITINERMAIVDSKGKFSYDLKLTSGENQIKVLGIDPAGNLTSTELKINYNP</sequence>
<dbReference type="AlphaFoldDB" id="A0A0G0SAC6"/>
<dbReference type="Proteomes" id="UP000034539">
    <property type="component" value="Unassembled WGS sequence"/>
</dbReference>
<keyword evidence="1" id="KW-0472">Membrane</keyword>
<protein>
    <submittedName>
        <fullName evidence="2">CUB domain protein</fullName>
    </submittedName>
</protein>
<reference evidence="2 3" key="1">
    <citation type="journal article" date="2015" name="Nature">
        <title>rRNA introns, odd ribosomes, and small enigmatic genomes across a large radiation of phyla.</title>
        <authorList>
            <person name="Brown C.T."/>
            <person name="Hug L.A."/>
            <person name="Thomas B.C."/>
            <person name="Sharon I."/>
            <person name="Castelle C.J."/>
            <person name="Singh A."/>
            <person name="Wilkins M.J."/>
            <person name="Williams K.H."/>
            <person name="Banfield J.F."/>
        </authorList>
    </citation>
    <scope>NUCLEOTIDE SEQUENCE [LARGE SCALE GENOMIC DNA]</scope>
</reference>
<name>A0A0G0SAC6_9BACT</name>
<dbReference type="EMBL" id="LBXN01000063">
    <property type="protein sequence ID" value="KKR31700.1"/>
    <property type="molecule type" value="Genomic_DNA"/>
</dbReference>
<organism evidence="2 3">
    <name type="scientific">Candidatus Gottesmanbacteria bacterium GW2011_GWC2_39_8</name>
    <dbReference type="NCBI Taxonomy" id="1618450"/>
    <lineage>
        <taxon>Bacteria</taxon>
        <taxon>Candidatus Gottesmaniibacteriota</taxon>
    </lineage>
</organism>
<evidence type="ECO:0000313" key="2">
    <source>
        <dbReference type="EMBL" id="KKR31700.1"/>
    </source>
</evidence>
<dbReference type="Pfam" id="PF09136">
    <property type="entry name" value="Glucodextran_B"/>
    <property type="match status" value="1"/>
</dbReference>
<keyword evidence="1" id="KW-0812">Transmembrane</keyword>